<gene>
    <name evidence="1" type="ORF">DPMN_078351</name>
    <name evidence="2" type="ORF">DPMN_078353</name>
</gene>
<evidence type="ECO:0000313" key="1">
    <source>
        <dbReference type="EMBL" id="KAH3703317.1"/>
    </source>
</evidence>
<reference evidence="2" key="2">
    <citation type="submission" date="2020-11" db="EMBL/GenBank/DDBJ databases">
        <authorList>
            <person name="McCartney M.A."/>
            <person name="Auch B."/>
            <person name="Kono T."/>
            <person name="Mallez S."/>
            <person name="Becker A."/>
            <person name="Gohl D.M."/>
            <person name="Silverstein K.A.T."/>
            <person name="Koren S."/>
            <person name="Bechman K.B."/>
            <person name="Herman A."/>
            <person name="Abrahante J.E."/>
            <person name="Garbe J."/>
        </authorList>
    </citation>
    <scope>NUCLEOTIDE SEQUENCE</scope>
    <source>
        <strain evidence="2">Duluth1</strain>
        <tissue evidence="2">Whole animal</tissue>
    </source>
</reference>
<organism evidence="2 3">
    <name type="scientific">Dreissena polymorpha</name>
    <name type="common">Zebra mussel</name>
    <name type="synonym">Mytilus polymorpha</name>
    <dbReference type="NCBI Taxonomy" id="45954"/>
    <lineage>
        <taxon>Eukaryota</taxon>
        <taxon>Metazoa</taxon>
        <taxon>Spiralia</taxon>
        <taxon>Lophotrochozoa</taxon>
        <taxon>Mollusca</taxon>
        <taxon>Bivalvia</taxon>
        <taxon>Autobranchia</taxon>
        <taxon>Heteroconchia</taxon>
        <taxon>Euheterodonta</taxon>
        <taxon>Imparidentia</taxon>
        <taxon>Neoheterodontei</taxon>
        <taxon>Myida</taxon>
        <taxon>Dreissenoidea</taxon>
        <taxon>Dreissenidae</taxon>
        <taxon>Dreissena</taxon>
    </lineage>
</organism>
<protein>
    <submittedName>
        <fullName evidence="2">Uncharacterized protein</fullName>
    </submittedName>
</protein>
<dbReference type="Proteomes" id="UP000828390">
    <property type="component" value="Unassembled WGS sequence"/>
</dbReference>
<keyword evidence="3" id="KW-1185">Reference proteome</keyword>
<dbReference type="AlphaFoldDB" id="A0A9D3YM36"/>
<reference evidence="2" key="1">
    <citation type="journal article" date="2019" name="bioRxiv">
        <title>The Genome of the Zebra Mussel, Dreissena polymorpha: A Resource for Invasive Species Research.</title>
        <authorList>
            <person name="McCartney M.A."/>
            <person name="Auch B."/>
            <person name="Kono T."/>
            <person name="Mallez S."/>
            <person name="Zhang Y."/>
            <person name="Obille A."/>
            <person name="Becker A."/>
            <person name="Abrahante J.E."/>
            <person name="Garbe J."/>
            <person name="Badalamenti J.P."/>
            <person name="Herman A."/>
            <person name="Mangelson H."/>
            <person name="Liachko I."/>
            <person name="Sullivan S."/>
            <person name="Sone E.D."/>
            <person name="Koren S."/>
            <person name="Silverstein K.A.T."/>
            <person name="Beckman K.B."/>
            <person name="Gohl D.M."/>
        </authorList>
    </citation>
    <scope>NUCLEOTIDE SEQUENCE</scope>
    <source>
        <strain evidence="2">Duluth1</strain>
        <tissue evidence="2">Whole animal</tissue>
    </source>
</reference>
<sequence>MEEMRPRNTFCRDLDQIPSKWVSWGKVKERLPRNNFCRDLDAVPKQMGKRGERWKRGGLETLSVETWMQIPSKWVSVGKGGREAA</sequence>
<evidence type="ECO:0000313" key="2">
    <source>
        <dbReference type="EMBL" id="KAH3703319.1"/>
    </source>
</evidence>
<comment type="caution">
    <text evidence="2">The sequence shown here is derived from an EMBL/GenBank/DDBJ whole genome shotgun (WGS) entry which is preliminary data.</text>
</comment>
<evidence type="ECO:0000313" key="3">
    <source>
        <dbReference type="Proteomes" id="UP000828390"/>
    </source>
</evidence>
<dbReference type="EMBL" id="JAIWYP010000015">
    <property type="protein sequence ID" value="KAH3703317.1"/>
    <property type="molecule type" value="Genomic_DNA"/>
</dbReference>
<name>A0A9D3YM36_DREPO</name>
<dbReference type="EMBL" id="JAIWYP010000015">
    <property type="protein sequence ID" value="KAH3703319.1"/>
    <property type="molecule type" value="Genomic_DNA"/>
</dbReference>
<proteinExistence type="predicted"/>
<accession>A0A9D3YM36</accession>